<accession>A0A0J6YAQ9</accession>
<organism evidence="1 2">
    <name type="scientific">Coccidioides immitis RMSCC 2394</name>
    <dbReference type="NCBI Taxonomy" id="404692"/>
    <lineage>
        <taxon>Eukaryota</taxon>
        <taxon>Fungi</taxon>
        <taxon>Dikarya</taxon>
        <taxon>Ascomycota</taxon>
        <taxon>Pezizomycotina</taxon>
        <taxon>Eurotiomycetes</taxon>
        <taxon>Eurotiomycetidae</taxon>
        <taxon>Onygenales</taxon>
        <taxon>Onygenaceae</taxon>
        <taxon>Coccidioides</taxon>
    </lineage>
</organism>
<dbReference type="EMBL" id="DS028095">
    <property type="protein sequence ID" value="KMP04840.1"/>
    <property type="molecule type" value="Genomic_DNA"/>
</dbReference>
<gene>
    <name evidence="1" type="ORF">CIRG_04521</name>
</gene>
<reference evidence="2" key="1">
    <citation type="journal article" date="2010" name="Genome Res.">
        <title>Population genomic sequencing of Coccidioides fungi reveals recent hybridization and transposon control.</title>
        <authorList>
            <person name="Neafsey D.E."/>
            <person name="Barker B.M."/>
            <person name="Sharpton T.J."/>
            <person name="Stajich J.E."/>
            <person name="Park D.J."/>
            <person name="Whiston E."/>
            <person name="Hung C.-Y."/>
            <person name="McMahan C."/>
            <person name="White J."/>
            <person name="Sykes S."/>
            <person name="Heiman D."/>
            <person name="Young S."/>
            <person name="Zeng Q."/>
            <person name="Abouelleil A."/>
            <person name="Aftuck L."/>
            <person name="Bessette D."/>
            <person name="Brown A."/>
            <person name="FitzGerald M."/>
            <person name="Lui A."/>
            <person name="Macdonald J.P."/>
            <person name="Priest M."/>
            <person name="Orbach M.J."/>
            <person name="Galgiani J.N."/>
            <person name="Kirkland T.N."/>
            <person name="Cole G.T."/>
            <person name="Birren B.W."/>
            <person name="Henn M.R."/>
            <person name="Taylor J.W."/>
            <person name="Rounsley S.D."/>
        </authorList>
    </citation>
    <scope>NUCLEOTIDE SEQUENCE [LARGE SCALE GENOMIC DNA]</scope>
    <source>
        <strain evidence="2">RMSCC 2394</strain>
    </source>
</reference>
<protein>
    <submittedName>
        <fullName evidence="1">Uncharacterized protein</fullName>
    </submittedName>
</protein>
<proteinExistence type="predicted"/>
<evidence type="ECO:0000313" key="1">
    <source>
        <dbReference type="EMBL" id="KMP04840.1"/>
    </source>
</evidence>
<evidence type="ECO:0000313" key="2">
    <source>
        <dbReference type="Proteomes" id="UP000054565"/>
    </source>
</evidence>
<dbReference type="AlphaFoldDB" id="A0A0J6YAQ9"/>
<dbReference type="Proteomes" id="UP000054565">
    <property type="component" value="Unassembled WGS sequence"/>
</dbReference>
<name>A0A0J6YAQ9_COCIT</name>
<sequence>MMGTRLLRTDPTPKEAFGLLCRILEKKIPVLCLQNSRNMGCMFVDRLSGLMGKCSEDPRLAEPRSVKPTAPMRVLESATNQLRRNERLQFWWAGSVILSRDVRKTRSCASYGCQKPNFELYREQTLESTHPLN</sequence>